<dbReference type="OrthoDB" id="10399327at2759"/>
<evidence type="ECO:0000313" key="2">
    <source>
        <dbReference type="Proteomes" id="UP000591131"/>
    </source>
</evidence>
<dbReference type="Proteomes" id="UP000591131">
    <property type="component" value="Unassembled WGS sequence"/>
</dbReference>
<name>A0A7J6KWL6_PERCH</name>
<gene>
    <name evidence="1" type="ORF">FOL47_000493</name>
</gene>
<protein>
    <submittedName>
        <fullName evidence="1">Uncharacterized protein</fullName>
    </submittedName>
</protein>
<accession>A0A7J6KWL6</accession>
<dbReference type="SUPFAM" id="SSF47473">
    <property type="entry name" value="EF-hand"/>
    <property type="match status" value="1"/>
</dbReference>
<keyword evidence="2" id="KW-1185">Reference proteome</keyword>
<proteinExistence type="predicted"/>
<dbReference type="AlphaFoldDB" id="A0A7J6KWL6"/>
<reference evidence="1 2" key="1">
    <citation type="submission" date="2020-04" db="EMBL/GenBank/DDBJ databases">
        <title>Perkinsus chesapeaki whole genome sequence.</title>
        <authorList>
            <person name="Bogema D.R."/>
        </authorList>
    </citation>
    <scope>NUCLEOTIDE SEQUENCE [LARGE SCALE GENOMIC DNA]</scope>
    <source>
        <strain evidence="1">ATCC PRA-425</strain>
    </source>
</reference>
<evidence type="ECO:0000313" key="1">
    <source>
        <dbReference type="EMBL" id="KAF4651307.1"/>
    </source>
</evidence>
<comment type="caution">
    <text evidence="1">The sequence shown here is derived from an EMBL/GenBank/DDBJ whole genome shotgun (WGS) entry which is preliminary data.</text>
</comment>
<dbReference type="InterPro" id="IPR011992">
    <property type="entry name" value="EF-hand-dom_pair"/>
</dbReference>
<dbReference type="EMBL" id="JAAPAO010001085">
    <property type="protein sequence ID" value="KAF4651307.1"/>
    <property type="molecule type" value="Genomic_DNA"/>
</dbReference>
<organism evidence="1 2">
    <name type="scientific">Perkinsus chesapeaki</name>
    <name type="common">Clam parasite</name>
    <name type="synonym">Perkinsus andrewsi</name>
    <dbReference type="NCBI Taxonomy" id="330153"/>
    <lineage>
        <taxon>Eukaryota</taxon>
        <taxon>Sar</taxon>
        <taxon>Alveolata</taxon>
        <taxon>Perkinsozoa</taxon>
        <taxon>Perkinsea</taxon>
        <taxon>Perkinsida</taxon>
        <taxon>Perkinsidae</taxon>
        <taxon>Perkinsus</taxon>
    </lineage>
</organism>
<sequence length="325" mass="36646">MVANYCYPLHKQQQQDHISKTLVDTYTHFVVKHLLPLVGSWRVGKGEAGIGGALKKNTLPPNFDECDLAADLMKEWRDTRGGRATFVASFDPAPERVKLMRNRSHSPKRTGVILVKEGIGGILERRWIDEKRLITQPPAAAGDDTTDNNTTEVPRKAVAPMAFSGSALISAAAKLKGRKKREQRVVDDGDAVEDGLMPPSKGVEPSGMTKEKAREFYHWLKELYEYTIAFEEWIKELSPINDAYDYLDRACGLPSGKVTINKLQSAARTAKFTDSPDAVNMLFYFLDINGIGYITRSAFNQWRNAREKTMESYMILSGERRRQWS</sequence>